<organism evidence="20">
    <name type="scientific">Monodopsis sp. MarTras21</name>
    <dbReference type="NCBI Taxonomy" id="1745953"/>
    <lineage>
        <taxon>Eukaryota</taxon>
        <taxon>Sar</taxon>
        <taxon>Stramenopiles</taxon>
        <taxon>Ochrophyta</taxon>
        <taxon>Eustigmatophyceae</taxon>
        <taxon>Eustigmatales</taxon>
        <taxon>Monodopsidaceae</taxon>
        <taxon>Monodopsis</taxon>
    </lineage>
</organism>
<dbReference type="NCBIfam" id="TIGR01974">
    <property type="entry name" value="NDH_I_L"/>
    <property type="match status" value="1"/>
</dbReference>
<evidence type="ECO:0000256" key="13">
    <source>
        <dbReference type="ARBA" id="ARBA00023128"/>
    </source>
</evidence>
<dbReference type="NCBIfam" id="NF005141">
    <property type="entry name" value="PRK06590.1"/>
    <property type="match status" value="1"/>
</dbReference>
<comment type="similarity">
    <text evidence="16">Belongs to the complex I subunit 5 family.</text>
</comment>
<feature type="transmembrane region" description="Helical" evidence="16">
    <location>
        <begin position="464"/>
        <end position="481"/>
    </location>
</feature>
<feature type="transmembrane region" description="Helical" evidence="16">
    <location>
        <begin position="6"/>
        <end position="23"/>
    </location>
</feature>
<feature type="transmembrane region" description="Helical" evidence="16">
    <location>
        <begin position="343"/>
        <end position="360"/>
    </location>
</feature>
<evidence type="ECO:0000256" key="16">
    <source>
        <dbReference type="RuleBase" id="RU003404"/>
    </source>
</evidence>
<evidence type="ECO:0000313" key="20">
    <source>
        <dbReference type="EMBL" id="AML60754.1"/>
    </source>
</evidence>
<dbReference type="PRINTS" id="PR01434">
    <property type="entry name" value="NADHDHGNASE5"/>
</dbReference>
<feature type="transmembrane region" description="Helical" evidence="16">
    <location>
        <begin position="380"/>
        <end position="400"/>
    </location>
</feature>
<proteinExistence type="inferred from homology"/>
<dbReference type="InterPro" id="IPR010934">
    <property type="entry name" value="NADH_DH_su5_C"/>
</dbReference>
<feature type="transmembrane region" description="Helical" evidence="16">
    <location>
        <begin position="81"/>
        <end position="101"/>
    </location>
</feature>
<dbReference type="GO" id="GO:0015990">
    <property type="term" value="P:electron transport coupled proton transport"/>
    <property type="evidence" value="ECO:0007669"/>
    <property type="project" value="TreeGrafter"/>
</dbReference>
<dbReference type="Pfam" id="PF00662">
    <property type="entry name" value="Proton_antipo_N"/>
    <property type="match status" value="1"/>
</dbReference>
<evidence type="ECO:0000256" key="7">
    <source>
        <dbReference type="ARBA" id="ARBA00022792"/>
    </source>
</evidence>
<feature type="transmembrane region" description="Helical" evidence="16">
    <location>
        <begin position="420"/>
        <end position="443"/>
    </location>
</feature>
<keyword evidence="13 16" id="KW-0496">Mitochondrion</keyword>
<evidence type="ECO:0000256" key="2">
    <source>
        <dbReference type="ARBA" id="ARBA00012944"/>
    </source>
</evidence>
<keyword evidence="7" id="KW-0999">Mitochondrion inner membrane</keyword>
<dbReference type="InterPro" id="IPR001516">
    <property type="entry name" value="Proton_antipo_N"/>
</dbReference>
<keyword evidence="4 16" id="KW-0813">Transport</keyword>
<feature type="domain" description="NADH dehydrogenase subunit 5 C-terminal" evidence="19">
    <location>
        <begin position="434"/>
        <end position="637"/>
    </location>
</feature>
<keyword evidence="20" id="KW-0560">Oxidoreductase</keyword>
<keyword evidence="8" id="KW-1278">Translocase</keyword>
<evidence type="ECO:0000259" key="17">
    <source>
        <dbReference type="Pfam" id="PF00361"/>
    </source>
</evidence>
<dbReference type="PANTHER" id="PTHR42829">
    <property type="entry name" value="NADH-UBIQUINONE OXIDOREDUCTASE CHAIN 5"/>
    <property type="match status" value="1"/>
</dbReference>
<accession>A0A140F2X0</accession>
<dbReference type="EMBL" id="KU501222">
    <property type="protein sequence ID" value="AML60754.1"/>
    <property type="molecule type" value="Genomic_DNA"/>
</dbReference>
<evidence type="ECO:0000259" key="18">
    <source>
        <dbReference type="Pfam" id="PF00662"/>
    </source>
</evidence>
<dbReference type="InterPro" id="IPR018393">
    <property type="entry name" value="NADHpl_OxRdtase_5_subgr"/>
</dbReference>
<feature type="transmembrane region" description="Helical" evidence="16">
    <location>
        <begin position="283"/>
        <end position="304"/>
    </location>
</feature>
<keyword evidence="11 16" id="KW-0520">NAD</keyword>
<dbReference type="GO" id="GO:0042773">
    <property type="term" value="P:ATP synthesis coupled electron transport"/>
    <property type="evidence" value="ECO:0007669"/>
    <property type="project" value="InterPro"/>
</dbReference>
<comment type="function">
    <text evidence="16">Core subunit of the mitochondrial membrane respiratory chain NADH dehydrogenase (Complex I) which catalyzes electron transfer from NADH through the respiratory chain, using ubiquinone as an electron acceptor. Essential for the catalytic activity and assembly of complex I.</text>
</comment>
<feature type="transmembrane region" description="Helical" evidence="16">
    <location>
        <begin position="113"/>
        <end position="130"/>
    </location>
</feature>
<feature type="domain" description="NADH:quinone oxidoreductase/Mrp antiporter transmembrane" evidence="17">
    <location>
        <begin position="130"/>
        <end position="420"/>
    </location>
</feature>
<protein>
    <recommendedName>
        <fullName evidence="3 16">NADH-ubiquinone oxidoreductase chain 5</fullName>
        <ecNumber evidence="2 16">7.1.1.2</ecNumber>
    </recommendedName>
</protein>
<dbReference type="Pfam" id="PF06455">
    <property type="entry name" value="NADH5_C"/>
    <property type="match status" value="1"/>
</dbReference>
<comment type="catalytic activity">
    <reaction evidence="15 16">
        <text>a ubiquinone + NADH + 5 H(+)(in) = a ubiquinol + NAD(+) + 4 H(+)(out)</text>
        <dbReference type="Rhea" id="RHEA:29091"/>
        <dbReference type="Rhea" id="RHEA-COMP:9565"/>
        <dbReference type="Rhea" id="RHEA-COMP:9566"/>
        <dbReference type="ChEBI" id="CHEBI:15378"/>
        <dbReference type="ChEBI" id="CHEBI:16389"/>
        <dbReference type="ChEBI" id="CHEBI:17976"/>
        <dbReference type="ChEBI" id="CHEBI:57540"/>
        <dbReference type="ChEBI" id="CHEBI:57945"/>
        <dbReference type="EC" id="7.1.1.2"/>
    </reaction>
</comment>
<dbReference type="AlphaFoldDB" id="A0A140F2X0"/>
<evidence type="ECO:0000256" key="8">
    <source>
        <dbReference type="ARBA" id="ARBA00022967"/>
    </source>
</evidence>
<evidence type="ECO:0000256" key="12">
    <source>
        <dbReference type="ARBA" id="ARBA00023075"/>
    </source>
</evidence>
<feature type="transmembrane region" description="Helical" evidence="16">
    <location>
        <begin position="253"/>
        <end position="271"/>
    </location>
</feature>
<dbReference type="GO" id="GO:0008137">
    <property type="term" value="F:NADH dehydrogenase (ubiquinone) activity"/>
    <property type="evidence" value="ECO:0007669"/>
    <property type="project" value="UniProtKB-EC"/>
</dbReference>
<reference evidence="20" key="1">
    <citation type="journal article" date="2016" name="Genome Biol. Evol.">
        <title>A Comparative Analysis of Mitochondrial Genomes in Eustigmatophyte Algae.</title>
        <authorList>
            <person name="Sevcikova T."/>
            <person name="Klimes V."/>
            <person name="Zbrankova V."/>
            <person name="Strnad H."/>
            <person name="Hroudova M."/>
            <person name="Vlcek C."/>
            <person name="Elias M."/>
        </authorList>
    </citation>
    <scope>NUCLEOTIDE SEQUENCE</scope>
    <source>
        <strain evidence="20">MarTras 21</strain>
    </source>
</reference>
<evidence type="ECO:0000256" key="3">
    <source>
        <dbReference type="ARBA" id="ARBA00021096"/>
    </source>
</evidence>
<keyword evidence="10 16" id="KW-1133">Transmembrane helix</keyword>
<evidence type="ECO:0000256" key="14">
    <source>
        <dbReference type="ARBA" id="ARBA00023136"/>
    </source>
</evidence>
<keyword evidence="9" id="KW-0249">Electron transport</keyword>
<evidence type="ECO:0000256" key="15">
    <source>
        <dbReference type="ARBA" id="ARBA00049551"/>
    </source>
</evidence>
<dbReference type="PANTHER" id="PTHR42829:SF2">
    <property type="entry name" value="NADH-UBIQUINONE OXIDOREDUCTASE CHAIN 5"/>
    <property type="match status" value="1"/>
</dbReference>
<evidence type="ECO:0000256" key="11">
    <source>
        <dbReference type="ARBA" id="ARBA00023027"/>
    </source>
</evidence>
<keyword evidence="5" id="KW-0679">Respiratory chain</keyword>
<name>A0A140F2X0_9STRA</name>
<evidence type="ECO:0000256" key="5">
    <source>
        <dbReference type="ARBA" id="ARBA00022660"/>
    </source>
</evidence>
<gene>
    <name evidence="20" type="primary">nad5</name>
</gene>
<feature type="transmembrane region" description="Helical" evidence="16">
    <location>
        <begin position="30"/>
        <end position="61"/>
    </location>
</feature>
<keyword evidence="14 16" id="KW-0472">Membrane</keyword>
<feature type="transmembrane region" description="Helical" evidence="16">
    <location>
        <begin position="311"/>
        <end position="331"/>
    </location>
</feature>
<feature type="transmembrane region" description="Helical" evidence="16">
    <location>
        <begin position="685"/>
        <end position="703"/>
    </location>
</feature>
<sequence>MYLTIVFLPLFGSIAAGFFGFFVGSQGAGFITILCLGLTLLLSCFAFYEVALAGAPCFIQVMPWFDSELFSFSWGFQFDSLTAVMLIVVTFISFLVHLYSTEYMSHDPHLPRFMSYLSLFTFFMLILVTADNFIQMFVGWEGVGLCSYLLINFWFTRIQANKAAIKAMFMNRIGDFGLALGIFCIFITFGSVDYSSVFALAPYYISDTINFLNIEFNLLNLVGILLFIGAVGKSAQLGLHTWLPDAMEGPTPVSALIHAATMVTAGVFLLARCSPLLEYAPGALSVVTVVGAMTAFFAASTGLLQNDMKKVIAYSTCSQLGYMIFACGLSNYHVGVFHLANHAFFKALLFLGAGCVIHAVGDEQDMRRMGGLSKLMPFTYAMMLIGSLSLMGFPFLTGFYSKDVILEVAYGKYSTAGHFAYILGTLAAFLTAFYSMRLLYLTFLSKPNGYRVLILNAHEAPWRMALPLFILVIPSIFIGYLTKDMIIGLGTNFWQGAIFIQPINFNVIDAEHIPQPAKLLPVTLSILGASSSYLLYSYGSETLYLIKTSTLGLKFYTFFNRKWFFDKVYNEMIGQFFLSAAYHLTYKQVDRGLIESLGPFGLTRLVSKIALSLKVLQTGFFYHYTLAMVLSLISFLAYFRLENSSVFILSDARLWFLFVVAIFFIGTDFQKYNKKLNENDEKNFFSSIIYLFSLSMVSILYFLPSFLL</sequence>
<feature type="transmembrane region" description="Helical" evidence="16">
    <location>
        <begin position="621"/>
        <end position="639"/>
    </location>
</feature>
<dbReference type="Gene3D" id="1.20.5.2700">
    <property type="match status" value="1"/>
</dbReference>
<keyword evidence="12 16" id="KW-0830">Ubiquinone</keyword>
<feature type="transmembrane region" description="Helical" evidence="16">
    <location>
        <begin position="646"/>
        <end position="665"/>
    </location>
</feature>
<dbReference type="InterPro" id="IPR003945">
    <property type="entry name" value="NU5C-like"/>
</dbReference>
<evidence type="ECO:0000259" key="19">
    <source>
        <dbReference type="Pfam" id="PF06455"/>
    </source>
</evidence>
<feature type="transmembrane region" description="Helical" evidence="16">
    <location>
        <begin position="211"/>
        <end position="232"/>
    </location>
</feature>
<dbReference type="Pfam" id="PF00361">
    <property type="entry name" value="Proton_antipo_M"/>
    <property type="match status" value="1"/>
</dbReference>
<feature type="domain" description="NADH-Ubiquinone oxidoreductase (complex I) chain 5 N-terminal" evidence="18">
    <location>
        <begin position="64"/>
        <end position="114"/>
    </location>
</feature>
<evidence type="ECO:0000256" key="1">
    <source>
        <dbReference type="ARBA" id="ARBA00004448"/>
    </source>
</evidence>
<evidence type="ECO:0000256" key="9">
    <source>
        <dbReference type="ARBA" id="ARBA00022982"/>
    </source>
</evidence>
<evidence type="ECO:0000256" key="10">
    <source>
        <dbReference type="ARBA" id="ARBA00022989"/>
    </source>
</evidence>
<dbReference type="EC" id="7.1.1.2" evidence="2 16"/>
<dbReference type="InterPro" id="IPR001750">
    <property type="entry name" value="ND/Mrp_TM"/>
</dbReference>
<evidence type="ECO:0000256" key="6">
    <source>
        <dbReference type="ARBA" id="ARBA00022692"/>
    </source>
</evidence>
<dbReference type="GO" id="GO:0003954">
    <property type="term" value="F:NADH dehydrogenase activity"/>
    <property type="evidence" value="ECO:0007669"/>
    <property type="project" value="TreeGrafter"/>
</dbReference>
<feature type="transmembrane region" description="Helical" evidence="16">
    <location>
        <begin position="136"/>
        <end position="155"/>
    </location>
</feature>
<feature type="transmembrane region" description="Helical" evidence="16">
    <location>
        <begin position="176"/>
        <end position="205"/>
    </location>
</feature>
<dbReference type="PRINTS" id="PR01435">
    <property type="entry name" value="NPOXDRDTASE5"/>
</dbReference>
<dbReference type="GO" id="GO:0005743">
    <property type="term" value="C:mitochondrial inner membrane"/>
    <property type="evidence" value="ECO:0007669"/>
    <property type="project" value="UniProtKB-SubCell"/>
</dbReference>
<geneLocation type="mitochondrion" evidence="20"/>
<comment type="subcellular location">
    <subcellularLocation>
        <location evidence="1">Mitochondrion inner membrane</location>
        <topology evidence="1">Multi-pass membrane protein</topology>
    </subcellularLocation>
</comment>
<keyword evidence="6 16" id="KW-0812">Transmembrane</keyword>
<evidence type="ECO:0000256" key="4">
    <source>
        <dbReference type="ARBA" id="ARBA00022448"/>
    </source>
</evidence>